<evidence type="ECO:0000313" key="2">
    <source>
        <dbReference type="Proteomes" id="UP000289952"/>
    </source>
</evidence>
<dbReference type="EMBL" id="LR214972">
    <property type="protein sequence ID" value="VEU63264.1"/>
    <property type="molecule type" value="Genomic_DNA"/>
</dbReference>
<dbReference type="AlphaFoldDB" id="A0A449AE50"/>
<gene>
    <name evidence="1" type="ORF">NCTC10118_00378</name>
</gene>
<organism evidence="1 2">
    <name type="scientific">Mycoplasmopsis bovirhinis</name>
    <dbReference type="NCBI Taxonomy" id="29553"/>
    <lineage>
        <taxon>Bacteria</taxon>
        <taxon>Bacillati</taxon>
        <taxon>Mycoplasmatota</taxon>
        <taxon>Mycoplasmoidales</taxon>
        <taxon>Metamycoplasmataceae</taxon>
        <taxon>Mycoplasmopsis</taxon>
    </lineage>
</organism>
<name>A0A449AE50_9BACT</name>
<dbReference type="RefSeq" id="WP_120160532.1">
    <property type="nucleotide sequence ID" value="NZ_AP018135.1"/>
</dbReference>
<protein>
    <submittedName>
        <fullName evidence="1">Uncharacterized protein</fullName>
    </submittedName>
</protein>
<dbReference type="Proteomes" id="UP000289952">
    <property type="component" value="Chromosome"/>
</dbReference>
<proteinExistence type="predicted"/>
<evidence type="ECO:0000313" key="1">
    <source>
        <dbReference type="EMBL" id="VEU63264.1"/>
    </source>
</evidence>
<reference evidence="1 2" key="1">
    <citation type="submission" date="2019-01" db="EMBL/GenBank/DDBJ databases">
        <authorList>
            <consortium name="Pathogen Informatics"/>
        </authorList>
    </citation>
    <scope>NUCLEOTIDE SEQUENCE [LARGE SCALE GENOMIC DNA]</scope>
    <source>
        <strain evidence="1 2">NCTC10118</strain>
    </source>
</reference>
<accession>A0A449AE50</accession>
<keyword evidence="2" id="KW-1185">Reference proteome</keyword>
<sequence>MKINKNKFKKISKYSVFNLAVFALPINFGFTTVQLNTNLYTNGLLNNSKIEDVNITNSLILRKSKELETQQINYGVNRFNVFGSFSIDLV</sequence>